<organism evidence="2 3">
    <name type="scientific">Candidatus Minimicrobia vallesae</name>
    <dbReference type="NCBI Taxonomy" id="2841264"/>
    <lineage>
        <taxon>Bacteria</taxon>
        <taxon>Candidatus Saccharimonadota</taxon>
        <taxon>Candidatus Saccharimonadota incertae sedis</taxon>
        <taxon>Candidatus Minimicrobia</taxon>
    </lineage>
</organism>
<feature type="region of interest" description="Disordered" evidence="1">
    <location>
        <begin position="31"/>
        <end position="52"/>
    </location>
</feature>
<gene>
    <name evidence="2" type="ORF">KOY49_00280</name>
</gene>
<feature type="compositionally biased region" description="Polar residues" evidence="1">
    <location>
        <begin position="31"/>
        <end position="40"/>
    </location>
</feature>
<accession>A0A8F1M9W4</accession>
<dbReference type="KEGG" id="mvl:KOY49_00280"/>
<dbReference type="RefSeq" id="WP_164999857.1">
    <property type="nucleotide sequence ID" value="NZ_CP076459.1"/>
</dbReference>
<protein>
    <submittedName>
        <fullName evidence="2">Uncharacterized protein</fullName>
    </submittedName>
</protein>
<sequence length="52" mass="5633">MAEEKDIHGLTEGVLSRDDMSALTYVLQHVKGSSPSSATKLSLELEELDETA</sequence>
<evidence type="ECO:0000313" key="2">
    <source>
        <dbReference type="EMBL" id="QWQ31470.1"/>
    </source>
</evidence>
<evidence type="ECO:0000313" key="3">
    <source>
        <dbReference type="Proteomes" id="UP000677117"/>
    </source>
</evidence>
<reference evidence="2" key="1">
    <citation type="submission" date="2021-06" db="EMBL/GenBank/DDBJ databases">
        <title>An adapted protocol for Saccharibacteria cultivation: two new species join this phylum of Candidate Phyla Radiations.</title>
        <authorList>
            <person name="Ibrahim A."/>
            <person name="Maatouk M."/>
            <person name="Raoult D."/>
            <person name="Bittar F."/>
        </authorList>
    </citation>
    <scope>NUCLEOTIDE SEQUENCE</scope>
    <source>
        <strain evidence="2">IHU2</strain>
    </source>
</reference>
<evidence type="ECO:0000256" key="1">
    <source>
        <dbReference type="SAM" id="MobiDB-lite"/>
    </source>
</evidence>
<proteinExistence type="predicted"/>
<dbReference type="Proteomes" id="UP000677117">
    <property type="component" value="Chromosome"/>
</dbReference>
<keyword evidence="3" id="KW-1185">Reference proteome</keyword>
<dbReference type="AlphaFoldDB" id="A0A8F1M9W4"/>
<dbReference type="EMBL" id="CP076459">
    <property type="protein sequence ID" value="QWQ31470.1"/>
    <property type="molecule type" value="Genomic_DNA"/>
</dbReference>
<name>A0A8F1M9W4_9BACT</name>